<organism evidence="6 7">
    <name type="scientific">Trichinella spiralis</name>
    <name type="common">Trichina worm</name>
    <dbReference type="NCBI Taxonomy" id="6334"/>
    <lineage>
        <taxon>Eukaryota</taxon>
        <taxon>Metazoa</taxon>
        <taxon>Ecdysozoa</taxon>
        <taxon>Nematoda</taxon>
        <taxon>Enoplea</taxon>
        <taxon>Dorylaimia</taxon>
        <taxon>Trichinellida</taxon>
        <taxon>Trichinellidae</taxon>
        <taxon>Trichinella</taxon>
    </lineage>
</organism>
<evidence type="ECO:0000256" key="2">
    <source>
        <dbReference type="ARBA" id="ARBA00006552"/>
    </source>
</evidence>
<comment type="caution">
    <text evidence="6">The sequence shown here is derived from an EMBL/GenBank/DDBJ whole genome shotgun (WGS) entry which is preliminary data.</text>
</comment>
<evidence type="ECO:0000259" key="5">
    <source>
        <dbReference type="Pfam" id="PF00007"/>
    </source>
</evidence>
<gene>
    <name evidence="6" type="ORF">TSPI_10968</name>
</gene>
<evidence type="ECO:0000256" key="3">
    <source>
        <dbReference type="ARBA" id="ARBA00022525"/>
    </source>
</evidence>
<proteinExistence type="inferred from homology"/>
<comment type="subcellular location">
    <subcellularLocation>
        <location evidence="1">Secreted</location>
    </subcellularLocation>
</comment>
<evidence type="ECO:0000313" key="7">
    <source>
        <dbReference type="Proteomes" id="UP001558632"/>
    </source>
</evidence>
<dbReference type="CDD" id="cd00069">
    <property type="entry name" value="GHB_like"/>
    <property type="match status" value="1"/>
</dbReference>
<evidence type="ECO:0000313" key="6">
    <source>
        <dbReference type="EMBL" id="KAL1228761.1"/>
    </source>
</evidence>
<dbReference type="PANTHER" id="PTHR11515:SF13">
    <property type="entry name" value="GLYCOPROTEIN HORMONE BETA 5, ISOFORM A"/>
    <property type="match status" value="1"/>
</dbReference>
<feature type="domain" description="Glycoprotein hormone subunit beta" evidence="5">
    <location>
        <begin position="44"/>
        <end position="134"/>
    </location>
</feature>
<dbReference type="InterPro" id="IPR029034">
    <property type="entry name" value="Cystine-knot_cytokine"/>
</dbReference>
<name>A0ABR3K6N3_TRISP</name>
<dbReference type="Proteomes" id="UP001558632">
    <property type="component" value="Unassembled WGS sequence"/>
</dbReference>
<reference evidence="6 7" key="1">
    <citation type="submission" date="2024-07" db="EMBL/GenBank/DDBJ databases">
        <title>Enhanced genomic and transcriptomic resources for Trichinella pseudospiralis and T. spiralis underpin the discovery of pronounced molecular differences between stages and species.</title>
        <authorList>
            <person name="Pasi K.K."/>
            <person name="La Rosa G."/>
            <person name="Gomez-Morales M.A."/>
            <person name="Tosini F."/>
            <person name="Sumanam S."/>
            <person name="Young N.D."/>
            <person name="Chang B.C."/>
            <person name="Robin G.B."/>
        </authorList>
    </citation>
    <scope>NUCLEOTIDE SEQUENCE [LARGE SCALE GENOMIC DNA]</scope>
    <source>
        <strain evidence="6">ISS534</strain>
    </source>
</reference>
<comment type="similarity">
    <text evidence="2">Belongs to the glycoprotein hormones subunit beta family.</text>
</comment>
<sequence length="148" mass="16811">MQINFSTGTSSYFYPAPLPPNHSQASVERYPMCPCGIHLQRSVIDNQGRSCHQQIATVACRGLCESYESSDYRIPESVVFKYSKCDYEQFERRVTLLSNCDADIDPGVQLYHYDEAISCSCKSCMSFDDDCMLKFTRNLHFKSSGVVI</sequence>
<dbReference type="SUPFAM" id="SSF57501">
    <property type="entry name" value="Cystine-knot cytokines"/>
    <property type="match status" value="1"/>
</dbReference>
<accession>A0ABR3K6N3</accession>
<dbReference type="Gene3D" id="2.10.90.10">
    <property type="entry name" value="Cystine-knot cytokines"/>
    <property type="match status" value="1"/>
</dbReference>
<evidence type="ECO:0000256" key="4">
    <source>
        <dbReference type="ARBA" id="ARBA00023157"/>
    </source>
</evidence>
<keyword evidence="7" id="KW-1185">Reference proteome</keyword>
<evidence type="ECO:0000256" key="1">
    <source>
        <dbReference type="ARBA" id="ARBA00004613"/>
    </source>
</evidence>
<keyword evidence="3" id="KW-0964">Secreted</keyword>
<dbReference type="PANTHER" id="PTHR11515">
    <property type="entry name" value="GLYCOPROTEIN HORMONE BETA CHAIN"/>
    <property type="match status" value="1"/>
</dbReference>
<keyword evidence="4" id="KW-1015">Disulfide bond</keyword>
<dbReference type="Pfam" id="PF00007">
    <property type="entry name" value="Cys_knot"/>
    <property type="match status" value="1"/>
</dbReference>
<protein>
    <submittedName>
        <fullName evidence="6">Thyrotropin subunit beta</fullName>
    </submittedName>
</protein>
<dbReference type="EMBL" id="JBEUSY010000498">
    <property type="protein sequence ID" value="KAL1228761.1"/>
    <property type="molecule type" value="Genomic_DNA"/>
</dbReference>
<dbReference type="InterPro" id="IPR006208">
    <property type="entry name" value="Glyco_hormone_CN"/>
</dbReference>
<dbReference type="InterPro" id="IPR001545">
    <property type="entry name" value="Gonadotropin_bsu"/>
</dbReference>